<dbReference type="Proteomes" id="UP000009875">
    <property type="component" value="Unassembled WGS sequence"/>
</dbReference>
<feature type="compositionally biased region" description="Acidic residues" evidence="7">
    <location>
        <begin position="24"/>
        <end position="73"/>
    </location>
</feature>
<feature type="region of interest" description="Disordered" evidence="7">
    <location>
        <begin position="17"/>
        <end position="80"/>
    </location>
</feature>
<evidence type="ECO:0000256" key="4">
    <source>
        <dbReference type="ARBA" id="ARBA00023136"/>
    </source>
</evidence>
<sequence length="334" mass="36644">MKRLKFVTLAAASLTLVACGNGDQEADQAEPAETEEAETGSEAEDTSQDTGEEAEDSAEVDSEADQEEGDQDSAEAQNVTVGVVTDRAAEIWGDVSDRLEEKENITIEPVVLSDFRQPNEAVSNGELDANAYQYIPFLYEYNTAEGENLRPIGYLSVEPIGIWAVDGIETVDDVPEGAQVSIYNDPTNLGNSLTHLEKAGLITLDEDAGPTPTQDDIVDNPLNLEFVELEAGQIPRSLGDSELVVVGATMAAESGMDLDNNFYFEDTSNTSKWFRLNFVVPEDKVDDEVLNKVLDEYQSQETLDYANETGEGFYAGWENDDNPNEDYEEYADQQ</sequence>
<feature type="chain" id="PRO_5038717808" evidence="8">
    <location>
        <begin position="19"/>
        <end position="334"/>
    </location>
</feature>
<keyword evidence="4" id="KW-0472">Membrane</keyword>
<keyword evidence="5" id="KW-0564">Palmitate</keyword>
<dbReference type="eggNOG" id="COG1464">
    <property type="taxonomic scope" value="Bacteria"/>
</dbReference>
<comment type="similarity">
    <text evidence="2">Belongs to the NlpA lipoprotein family.</text>
</comment>
<dbReference type="EMBL" id="AGXA01000016">
    <property type="protein sequence ID" value="EKU93762.1"/>
    <property type="molecule type" value="Genomic_DNA"/>
</dbReference>
<evidence type="ECO:0000313" key="10">
    <source>
        <dbReference type="Proteomes" id="UP000009875"/>
    </source>
</evidence>
<comment type="subcellular location">
    <subcellularLocation>
        <location evidence="1">Membrane</location>
        <topology evidence="1">Lipid-anchor</topology>
    </subcellularLocation>
</comment>
<evidence type="ECO:0000256" key="1">
    <source>
        <dbReference type="ARBA" id="ARBA00004635"/>
    </source>
</evidence>
<evidence type="ECO:0000256" key="8">
    <source>
        <dbReference type="SAM" id="SignalP"/>
    </source>
</evidence>
<feature type="compositionally biased region" description="Acidic residues" evidence="7">
    <location>
        <begin position="318"/>
        <end position="334"/>
    </location>
</feature>
<dbReference type="OrthoDB" id="9812878at2"/>
<dbReference type="STRING" id="883081.HMPREF9698_00710"/>
<evidence type="ECO:0000256" key="6">
    <source>
        <dbReference type="ARBA" id="ARBA00023288"/>
    </source>
</evidence>
<evidence type="ECO:0000256" key="7">
    <source>
        <dbReference type="SAM" id="MobiDB-lite"/>
    </source>
</evidence>
<organism evidence="9 10">
    <name type="scientific">Alloiococcus otitis ATCC 51267</name>
    <dbReference type="NCBI Taxonomy" id="883081"/>
    <lineage>
        <taxon>Bacteria</taxon>
        <taxon>Bacillati</taxon>
        <taxon>Bacillota</taxon>
        <taxon>Bacilli</taxon>
        <taxon>Lactobacillales</taxon>
        <taxon>Carnobacteriaceae</taxon>
        <taxon>Alloiococcus</taxon>
    </lineage>
</organism>
<dbReference type="RefSeq" id="WP_003777424.1">
    <property type="nucleotide sequence ID" value="NZ_JH992958.1"/>
</dbReference>
<keyword evidence="10" id="KW-1185">Reference proteome</keyword>
<feature type="signal peptide" evidence="8">
    <location>
        <begin position="1"/>
        <end position="18"/>
    </location>
</feature>
<evidence type="ECO:0000256" key="2">
    <source>
        <dbReference type="ARBA" id="ARBA00008973"/>
    </source>
</evidence>
<protein>
    <submittedName>
        <fullName evidence="9">YaeC family lipoprotein</fullName>
    </submittedName>
</protein>
<evidence type="ECO:0000256" key="3">
    <source>
        <dbReference type="ARBA" id="ARBA00022729"/>
    </source>
</evidence>
<proteinExistence type="inferred from homology"/>
<dbReference type="GO" id="GO:0016020">
    <property type="term" value="C:membrane"/>
    <property type="evidence" value="ECO:0007669"/>
    <property type="project" value="UniProtKB-SubCell"/>
</dbReference>
<dbReference type="AlphaFoldDB" id="K9ES12"/>
<comment type="caution">
    <text evidence="9">The sequence shown here is derived from an EMBL/GenBank/DDBJ whole genome shotgun (WGS) entry which is preliminary data.</text>
</comment>
<feature type="region of interest" description="Disordered" evidence="7">
    <location>
        <begin position="312"/>
        <end position="334"/>
    </location>
</feature>
<dbReference type="HOGENOM" id="CLU_067080_1_0_9"/>
<dbReference type="PANTHER" id="PTHR30429:SF1">
    <property type="entry name" value="D-METHIONINE-BINDING LIPOPROTEIN METQ-RELATED"/>
    <property type="match status" value="1"/>
</dbReference>
<dbReference type="Pfam" id="PF03180">
    <property type="entry name" value="Lipoprotein_9"/>
    <property type="match status" value="1"/>
</dbReference>
<keyword evidence="6 9" id="KW-0449">Lipoprotein</keyword>
<dbReference type="Gene3D" id="3.40.190.10">
    <property type="entry name" value="Periplasmic binding protein-like II"/>
    <property type="match status" value="2"/>
</dbReference>
<accession>K9ES12</accession>
<dbReference type="InterPro" id="IPR004872">
    <property type="entry name" value="Lipoprotein_NlpA"/>
</dbReference>
<keyword evidence="3 8" id="KW-0732">Signal</keyword>
<gene>
    <name evidence="9" type="ORF">HMPREF9698_00710</name>
</gene>
<dbReference type="SUPFAM" id="SSF53850">
    <property type="entry name" value="Periplasmic binding protein-like II"/>
    <property type="match status" value="1"/>
</dbReference>
<evidence type="ECO:0000313" key="9">
    <source>
        <dbReference type="EMBL" id="EKU93762.1"/>
    </source>
</evidence>
<evidence type="ECO:0000256" key="5">
    <source>
        <dbReference type="ARBA" id="ARBA00023139"/>
    </source>
</evidence>
<dbReference type="PANTHER" id="PTHR30429">
    <property type="entry name" value="D-METHIONINE-BINDING LIPOPROTEIN METQ"/>
    <property type="match status" value="1"/>
</dbReference>
<reference evidence="9 10" key="1">
    <citation type="submission" date="2012-09" db="EMBL/GenBank/DDBJ databases">
        <title>The Genome Sequence of Alloiococcus otitis ATCC 51267.</title>
        <authorList>
            <consortium name="The Broad Institute Genome Sequencing Platform"/>
            <person name="Earl A."/>
            <person name="Ward D."/>
            <person name="Feldgarden M."/>
            <person name="Gevers D."/>
            <person name="Huys G."/>
            <person name="Walker B."/>
            <person name="Young S.K."/>
            <person name="Zeng Q."/>
            <person name="Gargeya S."/>
            <person name="Fitzgerald M."/>
            <person name="Haas B."/>
            <person name="Abouelleil A."/>
            <person name="Alvarado L."/>
            <person name="Arachchi H.M."/>
            <person name="Berlin A.M."/>
            <person name="Chapman S.B."/>
            <person name="Goldberg J."/>
            <person name="Griggs A."/>
            <person name="Gujja S."/>
            <person name="Hansen M."/>
            <person name="Howarth C."/>
            <person name="Imamovic A."/>
            <person name="Larimer J."/>
            <person name="McCowen C."/>
            <person name="Montmayeur A."/>
            <person name="Murphy C."/>
            <person name="Neiman D."/>
            <person name="Pearson M."/>
            <person name="Priest M."/>
            <person name="Roberts A."/>
            <person name="Saif S."/>
            <person name="Shea T."/>
            <person name="Sisk P."/>
            <person name="Sykes S."/>
            <person name="Wortman J."/>
            <person name="Nusbaum C."/>
            <person name="Birren B."/>
        </authorList>
    </citation>
    <scope>NUCLEOTIDE SEQUENCE [LARGE SCALE GENOMIC DNA]</scope>
    <source>
        <strain evidence="9 10">ATCC 51267</strain>
    </source>
</reference>
<name>K9ES12_9LACT</name>
<dbReference type="PROSITE" id="PS51257">
    <property type="entry name" value="PROKAR_LIPOPROTEIN"/>
    <property type="match status" value="1"/>
</dbReference>